<evidence type="ECO:0008006" key="4">
    <source>
        <dbReference type="Google" id="ProtNLM"/>
    </source>
</evidence>
<organism evidence="2 3">
    <name type="scientific">Lunasporangiospora selenospora</name>
    <dbReference type="NCBI Taxonomy" id="979761"/>
    <lineage>
        <taxon>Eukaryota</taxon>
        <taxon>Fungi</taxon>
        <taxon>Fungi incertae sedis</taxon>
        <taxon>Mucoromycota</taxon>
        <taxon>Mortierellomycotina</taxon>
        <taxon>Mortierellomycetes</taxon>
        <taxon>Mortierellales</taxon>
        <taxon>Mortierellaceae</taxon>
        <taxon>Lunasporangiospora</taxon>
    </lineage>
</organism>
<keyword evidence="3" id="KW-1185">Reference proteome</keyword>
<dbReference type="OrthoDB" id="2396933at2759"/>
<protein>
    <recommendedName>
        <fullName evidence="4">XPG-I domain-containing protein</fullName>
    </recommendedName>
</protein>
<proteinExistence type="predicted"/>
<dbReference type="Gene3D" id="3.40.50.1010">
    <property type="entry name" value="5'-nuclease"/>
    <property type="match status" value="1"/>
</dbReference>
<feature type="non-terminal residue" evidence="2">
    <location>
        <position position="568"/>
    </location>
</feature>
<dbReference type="Proteomes" id="UP000780801">
    <property type="component" value="Unassembled WGS sequence"/>
</dbReference>
<feature type="region of interest" description="Disordered" evidence="1">
    <location>
        <begin position="373"/>
        <end position="404"/>
    </location>
</feature>
<comment type="caution">
    <text evidence="2">The sequence shown here is derived from an EMBL/GenBank/DDBJ whole genome shotgun (WGS) entry which is preliminary data.</text>
</comment>
<reference evidence="2" key="1">
    <citation type="journal article" date="2020" name="Fungal Divers.">
        <title>Resolving the Mortierellaceae phylogeny through synthesis of multi-gene phylogenetics and phylogenomics.</title>
        <authorList>
            <person name="Vandepol N."/>
            <person name="Liber J."/>
            <person name="Desiro A."/>
            <person name="Na H."/>
            <person name="Kennedy M."/>
            <person name="Barry K."/>
            <person name="Grigoriev I.V."/>
            <person name="Miller A.N."/>
            <person name="O'Donnell K."/>
            <person name="Stajich J.E."/>
            <person name="Bonito G."/>
        </authorList>
    </citation>
    <scope>NUCLEOTIDE SEQUENCE</scope>
    <source>
        <strain evidence="2">KOD1015</strain>
    </source>
</reference>
<evidence type="ECO:0000313" key="3">
    <source>
        <dbReference type="Proteomes" id="UP000780801"/>
    </source>
</evidence>
<sequence length="568" mass="63879">YSNHTRDKAHLILEGILKELGSQQRIVIYFDGDPAEEKAETRQRHRKMREEAQTRAHHALKVLRDRVHSNRRVRKTHFNSVQKHLRGCFKWSTAGRDAFIVFLQSKGWIVVLCETESDVKIAQDCLIDNIVVSRDSDMLIHAMVSTLWRPVGHASQGKFFEYEVHPILTALSLSISQWTSLGVVTKNDYSGNIRTLGIATNFELIKTLDGNQDVPTLVKQYLRLGRVTRKNRTGETILSAINASNTHRWYFGRPTYDALRNEFDRVCDEFDKQKQMRQVARKDFKRSHTWLPGHKAHQHYNHFRTVDRAPHDPRATVSTLPTSVAVSHMPESPPQAPVPVFPATAFASRGDSVYPSNAQVCTLNIRACPSCANLSPAGHTKKPQHRSRYSFKERRKGKEHDPPEVCTQFRRKNYKTPLDPPVITSPSTATKKAHIRPEITNSNKKTVLNALDFEHPIVSLDVGTLHTNVREACKTDASLARRTAIVAVESDWVLRGSPCKLMSMKRGRGEEDIEDDAEAGSIVKVVELAIAFDPGTDANVDLNTVDDKDADGNVVDPVDPLKGTGCCG</sequence>
<feature type="compositionally biased region" description="Basic residues" evidence="1">
    <location>
        <begin position="379"/>
        <end position="389"/>
    </location>
</feature>
<dbReference type="InterPro" id="IPR029060">
    <property type="entry name" value="PIN-like_dom_sf"/>
</dbReference>
<accession>A0A9P6FRJ5</accession>
<name>A0A9P6FRJ5_9FUNG</name>
<dbReference type="SUPFAM" id="SSF88723">
    <property type="entry name" value="PIN domain-like"/>
    <property type="match status" value="1"/>
</dbReference>
<dbReference type="AlphaFoldDB" id="A0A9P6FRJ5"/>
<gene>
    <name evidence="2" type="ORF">BGW38_004254</name>
</gene>
<evidence type="ECO:0000313" key="2">
    <source>
        <dbReference type="EMBL" id="KAF9579471.1"/>
    </source>
</evidence>
<evidence type="ECO:0000256" key="1">
    <source>
        <dbReference type="SAM" id="MobiDB-lite"/>
    </source>
</evidence>
<feature type="compositionally biased region" description="Basic and acidic residues" evidence="1">
    <location>
        <begin position="390"/>
        <end position="403"/>
    </location>
</feature>
<dbReference type="EMBL" id="JAABOA010002732">
    <property type="protein sequence ID" value="KAF9579471.1"/>
    <property type="molecule type" value="Genomic_DNA"/>
</dbReference>